<dbReference type="InterPro" id="IPR050697">
    <property type="entry name" value="Adenylyl/Guanylyl_Cyclase_3/4"/>
</dbReference>
<dbReference type="InterPro" id="IPR029787">
    <property type="entry name" value="Nucleotide_cyclase"/>
</dbReference>
<dbReference type="SUPFAM" id="SSF55073">
    <property type="entry name" value="Nucleotide cyclase"/>
    <property type="match status" value="1"/>
</dbReference>
<evidence type="ECO:0000259" key="2">
    <source>
        <dbReference type="PROSITE" id="PS50125"/>
    </source>
</evidence>
<dbReference type="PANTHER" id="PTHR43081">
    <property type="entry name" value="ADENYLATE CYCLASE, TERMINAL-DIFFERENTIATION SPECIFIC-RELATED"/>
    <property type="match status" value="1"/>
</dbReference>
<dbReference type="AlphaFoldDB" id="A0A1H1PGC0"/>
<dbReference type="PROSITE" id="PS50125">
    <property type="entry name" value="GUANYLATE_CYCLASE_2"/>
    <property type="match status" value="1"/>
</dbReference>
<accession>A0A1H1PGC0</accession>
<protein>
    <submittedName>
        <fullName evidence="3">Adenylate cyclase, class 3</fullName>
    </submittedName>
</protein>
<dbReference type="STRING" id="589382.SAMN04489721_0778"/>
<evidence type="ECO:0000313" key="4">
    <source>
        <dbReference type="Proteomes" id="UP000199482"/>
    </source>
</evidence>
<organism evidence="3 4">
    <name type="scientific">Agromyces flavus</name>
    <dbReference type="NCBI Taxonomy" id="589382"/>
    <lineage>
        <taxon>Bacteria</taxon>
        <taxon>Bacillati</taxon>
        <taxon>Actinomycetota</taxon>
        <taxon>Actinomycetes</taxon>
        <taxon>Micrococcales</taxon>
        <taxon>Microbacteriaceae</taxon>
        <taxon>Agromyces</taxon>
    </lineage>
</organism>
<dbReference type="InterPro" id="IPR011990">
    <property type="entry name" value="TPR-like_helical_dom_sf"/>
</dbReference>
<sequence>MTHVTDGSPVERARAALGRHSWREAFDLLSAEDEAGALAPADLVLLAQAAWWVGKLPMAIEVRERAFASAIAQHDGAVAARLAVTLARDHLFRNAYPVANAWLKRAQGLLDQVPENPGHGWLAAMQAFHDALVGDEHGALANATQALDIGRRHHDRDLETFAMAERGSALVSTGRVIEGLALVDEATVTAVSGEIEPDIAGGICCTGIETYSSIGEWTRAAEWTEAQDRWCRREGINGYPGMCRVFRSEIKRRRGDWLEAEAEARQASVELAGFVPAAVGTALYQVGEIRLRRGDLPGAEAALVEAHALGTDPEPAMSLLRLAEGKVEVAATGIRWALDGPVPTPTWRATPDTGPHRLPLLQAQVEIALAESDAMTARAAAEELGRIASEFPTGVPQAAAAAAMGAVEAAEGTLDDARRDLLLAASLYTAAEAPFETAIVRRGLADVHAAAGDADAAIVEARAALLVFERLGAVPEVHRTERLIATIEASLDASALDGSARGPLDGGLPRVVRTFVFTDIVDSTRLTELLGDEAWTRILRWHDQAVRAAVAEHGGQEIKETGDGFFLAFDDPDQAVDASVAIQRKLADLRREHAFAPEVRIGVHRAEASRTGLDYIGGGVNLAARIGMAASGSEILVSAATIVGSRRHDLPIERRSLSLKGIADPVEVAAVAWR</sequence>
<dbReference type="GO" id="GO:0009190">
    <property type="term" value="P:cyclic nucleotide biosynthetic process"/>
    <property type="evidence" value="ECO:0007669"/>
    <property type="project" value="InterPro"/>
</dbReference>
<dbReference type="Pfam" id="PF00211">
    <property type="entry name" value="Guanylate_cyc"/>
    <property type="match status" value="1"/>
</dbReference>
<evidence type="ECO:0000256" key="1">
    <source>
        <dbReference type="ARBA" id="ARBA00005381"/>
    </source>
</evidence>
<evidence type="ECO:0000313" key="3">
    <source>
        <dbReference type="EMBL" id="SDS10194.1"/>
    </source>
</evidence>
<dbReference type="PANTHER" id="PTHR43081:SF1">
    <property type="entry name" value="ADENYLATE CYCLASE, TERMINAL-DIFFERENTIATION SPECIFIC"/>
    <property type="match status" value="1"/>
</dbReference>
<dbReference type="OrthoDB" id="27092at2"/>
<dbReference type="GO" id="GO:0035556">
    <property type="term" value="P:intracellular signal transduction"/>
    <property type="evidence" value="ECO:0007669"/>
    <property type="project" value="InterPro"/>
</dbReference>
<proteinExistence type="inferred from homology"/>
<dbReference type="Gene3D" id="3.30.70.1230">
    <property type="entry name" value="Nucleotide cyclase"/>
    <property type="match status" value="1"/>
</dbReference>
<dbReference type="GO" id="GO:0004016">
    <property type="term" value="F:adenylate cyclase activity"/>
    <property type="evidence" value="ECO:0007669"/>
    <property type="project" value="UniProtKB-ARBA"/>
</dbReference>
<reference evidence="4" key="1">
    <citation type="submission" date="2016-10" db="EMBL/GenBank/DDBJ databases">
        <authorList>
            <person name="Varghese N."/>
            <person name="Submissions S."/>
        </authorList>
    </citation>
    <scope>NUCLEOTIDE SEQUENCE [LARGE SCALE GENOMIC DNA]</scope>
    <source>
        <strain evidence="4">CPCC 202695</strain>
    </source>
</reference>
<dbReference type="SMART" id="SM00044">
    <property type="entry name" value="CYCc"/>
    <property type="match status" value="1"/>
</dbReference>
<dbReference type="SUPFAM" id="SSF48452">
    <property type="entry name" value="TPR-like"/>
    <property type="match status" value="1"/>
</dbReference>
<feature type="domain" description="Guanylate cyclase" evidence="2">
    <location>
        <begin position="514"/>
        <end position="627"/>
    </location>
</feature>
<name>A0A1H1PGC0_9MICO</name>
<dbReference type="InterPro" id="IPR001054">
    <property type="entry name" value="A/G_cyclase"/>
</dbReference>
<dbReference type="CDD" id="cd07302">
    <property type="entry name" value="CHD"/>
    <property type="match status" value="1"/>
</dbReference>
<dbReference type="EMBL" id="LT629755">
    <property type="protein sequence ID" value="SDS10194.1"/>
    <property type="molecule type" value="Genomic_DNA"/>
</dbReference>
<dbReference type="Proteomes" id="UP000199482">
    <property type="component" value="Chromosome I"/>
</dbReference>
<dbReference type="Gene3D" id="1.25.40.10">
    <property type="entry name" value="Tetratricopeptide repeat domain"/>
    <property type="match status" value="1"/>
</dbReference>
<comment type="similarity">
    <text evidence="1">Belongs to the adenylyl cyclase class-3 family.</text>
</comment>
<gene>
    <name evidence="3" type="ORF">SAMN04489721_0778</name>
</gene>